<evidence type="ECO:0000313" key="1">
    <source>
        <dbReference type="EMBL" id="MBX01435.1"/>
    </source>
</evidence>
<protein>
    <submittedName>
        <fullName evidence="1">Protein MODIFIER OF SNC1 11</fullName>
    </submittedName>
</protein>
<reference evidence="1" key="1">
    <citation type="submission" date="2018-02" db="EMBL/GenBank/DDBJ databases">
        <title>Rhizophora mucronata_Transcriptome.</title>
        <authorList>
            <person name="Meera S.P."/>
            <person name="Sreeshan A."/>
            <person name="Augustine A."/>
        </authorList>
    </citation>
    <scope>NUCLEOTIDE SEQUENCE</scope>
    <source>
        <tissue evidence="1">Leaf</tissue>
    </source>
</reference>
<organism evidence="1">
    <name type="scientific">Rhizophora mucronata</name>
    <name type="common">Asiatic mangrove</name>
    <dbReference type="NCBI Taxonomy" id="61149"/>
    <lineage>
        <taxon>Eukaryota</taxon>
        <taxon>Viridiplantae</taxon>
        <taxon>Streptophyta</taxon>
        <taxon>Embryophyta</taxon>
        <taxon>Tracheophyta</taxon>
        <taxon>Spermatophyta</taxon>
        <taxon>Magnoliopsida</taxon>
        <taxon>eudicotyledons</taxon>
        <taxon>Gunneridae</taxon>
        <taxon>Pentapetalae</taxon>
        <taxon>rosids</taxon>
        <taxon>fabids</taxon>
        <taxon>Malpighiales</taxon>
        <taxon>Rhizophoraceae</taxon>
        <taxon>Rhizophora</taxon>
    </lineage>
</organism>
<sequence>MIAAFGSIFPLPFNDKELGVGCENLAALAFLFSSSCPSGFVAEANLSSRAFFFVSSSTATGCTGSPNLSALAFLFKSSDFFNVSDPCNEEPVPNLQPFIFSHEMFRFV</sequence>
<proteinExistence type="predicted"/>
<dbReference type="EMBL" id="GGEC01020951">
    <property type="protein sequence ID" value="MBX01435.1"/>
    <property type="molecule type" value="Transcribed_RNA"/>
</dbReference>
<name>A0A2P2K6T1_RHIMU</name>
<accession>A0A2P2K6T1</accession>
<dbReference type="AlphaFoldDB" id="A0A2P2K6T1"/>